<gene>
    <name evidence="3" type="ORF">BG015_012075</name>
</gene>
<dbReference type="Pfam" id="PF00085">
    <property type="entry name" value="Thioredoxin"/>
    <property type="match status" value="1"/>
</dbReference>
<dbReference type="AlphaFoldDB" id="A0A9P5RU68"/>
<reference evidence="3" key="1">
    <citation type="journal article" date="2020" name="Fungal Divers.">
        <title>Resolving the Mortierellaceae phylogeny through synthesis of multi-gene phylogenetics and phylogenomics.</title>
        <authorList>
            <person name="Vandepol N."/>
            <person name="Liber J."/>
            <person name="Desiro A."/>
            <person name="Na H."/>
            <person name="Kennedy M."/>
            <person name="Barry K."/>
            <person name="Grigoriev I.V."/>
            <person name="Miller A.N."/>
            <person name="O'Donnell K."/>
            <person name="Stajich J.E."/>
            <person name="Bonito G."/>
        </authorList>
    </citation>
    <scope>NUCLEOTIDE SEQUENCE</scope>
    <source>
        <strain evidence="3">NRRL 6426</strain>
    </source>
</reference>
<dbReference type="Gene3D" id="3.40.30.10">
    <property type="entry name" value="Glutaredoxin"/>
    <property type="match status" value="1"/>
</dbReference>
<protein>
    <recommendedName>
        <fullName evidence="2">Thioredoxin domain-containing protein</fullName>
    </recommendedName>
</protein>
<dbReference type="InterPro" id="IPR013766">
    <property type="entry name" value="Thioredoxin_domain"/>
</dbReference>
<evidence type="ECO:0000313" key="4">
    <source>
        <dbReference type="Proteomes" id="UP000748756"/>
    </source>
</evidence>
<evidence type="ECO:0000256" key="1">
    <source>
        <dbReference type="SAM" id="MobiDB-lite"/>
    </source>
</evidence>
<dbReference type="InterPro" id="IPR036249">
    <property type="entry name" value="Thioredoxin-like_sf"/>
</dbReference>
<name>A0A9P5RU68_9FUNG</name>
<dbReference type="CDD" id="cd02966">
    <property type="entry name" value="TlpA_like_family"/>
    <property type="match status" value="1"/>
</dbReference>
<dbReference type="OrthoDB" id="2121326at2759"/>
<feature type="domain" description="Thioredoxin" evidence="2">
    <location>
        <begin position="100"/>
        <end position="243"/>
    </location>
</feature>
<organism evidence="3 4">
    <name type="scientific">Linnemannia schmuckeri</name>
    <dbReference type="NCBI Taxonomy" id="64567"/>
    <lineage>
        <taxon>Eukaryota</taxon>
        <taxon>Fungi</taxon>
        <taxon>Fungi incertae sedis</taxon>
        <taxon>Mucoromycota</taxon>
        <taxon>Mortierellomycotina</taxon>
        <taxon>Mortierellomycetes</taxon>
        <taxon>Mortierellales</taxon>
        <taxon>Mortierellaceae</taxon>
        <taxon>Linnemannia</taxon>
    </lineage>
</organism>
<dbReference type="PROSITE" id="PS51352">
    <property type="entry name" value="THIOREDOXIN_2"/>
    <property type="match status" value="1"/>
</dbReference>
<sequence length="271" mass="30473">MPSQPLTDTEKQLIDAYNTILEKPFIDKYEDRWEDEPFDRAIDLFKSRAQEIGFADPFELLSKFKIESYETVRAQHKKGPAPCFRQGWKSPILGTRVDPMVIASKCEHLAGPEFTGQERIVVLDFWASWCDPCLQAGPEVSQLAEEFAGQVAFLGINNESMFQKGAVTQPPNLDRVVAFVEEHQDEFRYTILIDNAEGFAKEAVYKTAGYKGIPMACLLVDGIVQYVGSPIDTLRPALEQALESISLTNTTTNHRNNTNTRSSSGRSSREE</sequence>
<feature type="region of interest" description="Disordered" evidence="1">
    <location>
        <begin position="248"/>
        <end position="271"/>
    </location>
</feature>
<comment type="caution">
    <text evidence="3">The sequence shown here is derived from an EMBL/GenBank/DDBJ whole genome shotgun (WGS) entry which is preliminary data.</text>
</comment>
<evidence type="ECO:0000313" key="3">
    <source>
        <dbReference type="EMBL" id="KAF9144817.1"/>
    </source>
</evidence>
<dbReference type="PANTHER" id="PTHR42852:SF13">
    <property type="entry name" value="PROTEIN DIPZ"/>
    <property type="match status" value="1"/>
</dbReference>
<dbReference type="EMBL" id="JAAAUQ010000989">
    <property type="protein sequence ID" value="KAF9144817.1"/>
    <property type="molecule type" value="Genomic_DNA"/>
</dbReference>
<dbReference type="PANTHER" id="PTHR42852">
    <property type="entry name" value="THIOL:DISULFIDE INTERCHANGE PROTEIN DSBE"/>
    <property type="match status" value="1"/>
</dbReference>
<accession>A0A9P5RU68</accession>
<keyword evidence="4" id="KW-1185">Reference proteome</keyword>
<evidence type="ECO:0000259" key="2">
    <source>
        <dbReference type="PROSITE" id="PS51352"/>
    </source>
</evidence>
<dbReference type="SUPFAM" id="SSF52833">
    <property type="entry name" value="Thioredoxin-like"/>
    <property type="match status" value="1"/>
</dbReference>
<dbReference type="InterPro" id="IPR050553">
    <property type="entry name" value="Thioredoxin_ResA/DsbE_sf"/>
</dbReference>
<dbReference type="Proteomes" id="UP000748756">
    <property type="component" value="Unassembled WGS sequence"/>
</dbReference>
<proteinExistence type="predicted"/>